<sequence length="103" mass="11381">MFQLLRRLVRHLGRRRQTQFLAILVAMLVSGVFEFASIGSVFPFIAALSDPDHAATYPIVRQAVELFNVGKPESLVLLLAVGFGTAVVVSGISRMLVLWLTLR</sequence>
<feature type="transmembrane region" description="Helical" evidence="1">
    <location>
        <begin position="75"/>
        <end position="102"/>
    </location>
</feature>
<keyword evidence="1" id="KW-1133">Transmembrane helix</keyword>
<keyword evidence="1" id="KW-0472">Membrane</keyword>
<gene>
    <name evidence="2" type="ORF">METZ01_LOCUS437706</name>
</gene>
<dbReference type="EMBL" id="UINC01177291">
    <property type="protein sequence ID" value="SVD84852.1"/>
    <property type="molecule type" value="Genomic_DNA"/>
</dbReference>
<evidence type="ECO:0000313" key="2">
    <source>
        <dbReference type="EMBL" id="SVD84852.1"/>
    </source>
</evidence>
<feature type="non-terminal residue" evidence="2">
    <location>
        <position position="103"/>
    </location>
</feature>
<accession>A0A382YNK5</accession>
<organism evidence="2">
    <name type="scientific">marine metagenome</name>
    <dbReference type="NCBI Taxonomy" id="408172"/>
    <lineage>
        <taxon>unclassified sequences</taxon>
        <taxon>metagenomes</taxon>
        <taxon>ecological metagenomes</taxon>
    </lineage>
</organism>
<dbReference type="AlphaFoldDB" id="A0A382YNK5"/>
<proteinExistence type="predicted"/>
<protein>
    <recommendedName>
        <fullName evidence="3">ABC transmembrane type-1 domain-containing protein</fullName>
    </recommendedName>
</protein>
<evidence type="ECO:0008006" key="3">
    <source>
        <dbReference type="Google" id="ProtNLM"/>
    </source>
</evidence>
<evidence type="ECO:0000256" key="1">
    <source>
        <dbReference type="SAM" id="Phobius"/>
    </source>
</evidence>
<name>A0A382YNK5_9ZZZZ</name>
<reference evidence="2" key="1">
    <citation type="submission" date="2018-05" db="EMBL/GenBank/DDBJ databases">
        <authorList>
            <person name="Lanie J.A."/>
            <person name="Ng W.-L."/>
            <person name="Kazmierczak K.M."/>
            <person name="Andrzejewski T.M."/>
            <person name="Davidsen T.M."/>
            <person name="Wayne K.J."/>
            <person name="Tettelin H."/>
            <person name="Glass J.I."/>
            <person name="Rusch D."/>
            <person name="Podicherti R."/>
            <person name="Tsui H.-C.T."/>
            <person name="Winkler M.E."/>
        </authorList>
    </citation>
    <scope>NUCLEOTIDE SEQUENCE</scope>
</reference>
<feature type="transmembrane region" description="Helical" evidence="1">
    <location>
        <begin position="20"/>
        <end position="48"/>
    </location>
</feature>
<keyword evidence="1" id="KW-0812">Transmembrane</keyword>